<dbReference type="Pfam" id="PF14420">
    <property type="entry name" value="Clr5"/>
    <property type="match status" value="1"/>
</dbReference>
<dbReference type="Proteomes" id="UP000283841">
    <property type="component" value="Unassembled WGS sequence"/>
</dbReference>
<proteinExistence type="predicted"/>
<dbReference type="InterPro" id="IPR025676">
    <property type="entry name" value="Clr5_dom"/>
</dbReference>
<dbReference type="EMBL" id="RCNU01000017">
    <property type="protein sequence ID" value="RWQ91755.1"/>
    <property type="molecule type" value="Genomic_DNA"/>
</dbReference>
<dbReference type="OrthoDB" id="5308957at2759"/>
<keyword evidence="4" id="KW-1185">Reference proteome</keyword>
<reference evidence="3 4" key="1">
    <citation type="journal article" date="2018" name="Front. Microbiol.">
        <title>Genomic and genetic insights into a cosmopolitan fungus, Paecilomyces variotii (Eurotiales).</title>
        <authorList>
            <person name="Urquhart A.S."/>
            <person name="Mondo S.J."/>
            <person name="Makela M.R."/>
            <person name="Hane J.K."/>
            <person name="Wiebenga A."/>
            <person name="He G."/>
            <person name="Mihaltcheva S."/>
            <person name="Pangilinan J."/>
            <person name="Lipzen A."/>
            <person name="Barry K."/>
            <person name="de Vries R.P."/>
            <person name="Grigoriev I.V."/>
            <person name="Idnurm A."/>
        </authorList>
    </citation>
    <scope>NUCLEOTIDE SEQUENCE [LARGE SCALE GENOMIC DNA]</scope>
    <source>
        <strain evidence="3 4">CBS 101075</strain>
    </source>
</reference>
<dbReference type="GeneID" id="39594493"/>
<feature type="compositionally biased region" description="Basic and acidic residues" evidence="1">
    <location>
        <begin position="352"/>
        <end position="367"/>
    </location>
</feature>
<sequence>MKHSIPPEVWEKNKPDIVYYYVTEEWPLKQVIKKIRTKDFHPSETQLRSRLKKWRITKPSRRTRKKPREQKQEVKAKSEDNQPETASSTESKPPMVPALHPSAAPVQAQQPPLSISSQTEGSQNQLSTNTEWYDPNEWFIKQEQSSLQSPAPFSGQNMNNHWVSPKPQQPAVIQQNGSNQYHQSTPVMQQQYSTVPAAVTLPYDQIQPVTAASNTVAVTAMPMMAPTYNGHTYAAAQTGGPSDVGINSSAQWPNGSQHIEMDQSYVGGSYPAMEELTAWSANAMPQYYNMSAPISSMTAYPNQMQSIPTHDSSQIVAPQQPFSPSSSAASLDDFSAGKTWRRASEFNMHNHVRVDRQGRQRRPVADRRRPKPMPMMDTSIMAMPGQPQFMVHEQHPMMSANMYPHPGQEPFVHKPPGCG</sequence>
<feature type="compositionally biased region" description="Low complexity" evidence="1">
    <location>
        <begin position="103"/>
        <end position="112"/>
    </location>
</feature>
<feature type="domain" description="Clr5" evidence="2">
    <location>
        <begin position="7"/>
        <end position="58"/>
    </location>
</feature>
<evidence type="ECO:0000313" key="3">
    <source>
        <dbReference type="EMBL" id="RWQ91755.1"/>
    </source>
</evidence>
<dbReference type="AlphaFoldDB" id="A0A443HIY7"/>
<dbReference type="VEuPathDB" id="FungiDB:C8Q69DRAFT_121524"/>
<feature type="region of interest" description="Disordered" evidence="1">
    <location>
        <begin position="37"/>
        <end position="129"/>
    </location>
</feature>
<feature type="compositionally biased region" description="Basic residues" evidence="1">
    <location>
        <begin position="49"/>
        <end position="68"/>
    </location>
</feature>
<dbReference type="RefSeq" id="XP_028481400.1">
    <property type="nucleotide sequence ID" value="XM_028625216.1"/>
</dbReference>
<evidence type="ECO:0000256" key="1">
    <source>
        <dbReference type="SAM" id="MobiDB-lite"/>
    </source>
</evidence>
<gene>
    <name evidence="3" type="ORF">C8Q69DRAFT_121524</name>
</gene>
<organism evidence="3 4">
    <name type="scientific">Byssochlamys spectabilis</name>
    <name type="common">Paecilomyces variotii</name>
    <dbReference type="NCBI Taxonomy" id="264951"/>
    <lineage>
        <taxon>Eukaryota</taxon>
        <taxon>Fungi</taxon>
        <taxon>Dikarya</taxon>
        <taxon>Ascomycota</taxon>
        <taxon>Pezizomycotina</taxon>
        <taxon>Eurotiomycetes</taxon>
        <taxon>Eurotiomycetidae</taxon>
        <taxon>Eurotiales</taxon>
        <taxon>Thermoascaceae</taxon>
        <taxon>Paecilomyces</taxon>
    </lineage>
</organism>
<accession>A0A443HIY7</accession>
<name>A0A443HIY7_BYSSP</name>
<protein>
    <recommendedName>
        <fullName evidence="2">Clr5 domain-containing protein</fullName>
    </recommendedName>
</protein>
<evidence type="ECO:0000259" key="2">
    <source>
        <dbReference type="Pfam" id="PF14420"/>
    </source>
</evidence>
<comment type="caution">
    <text evidence="3">The sequence shown here is derived from an EMBL/GenBank/DDBJ whole genome shotgun (WGS) entry which is preliminary data.</text>
</comment>
<feature type="compositionally biased region" description="Polar residues" evidence="1">
    <location>
        <begin position="113"/>
        <end position="129"/>
    </location>
</feature>
<evidence type="ECO:0000313" key="4">
    <source>
        <dbReference type="Proteomes" id="UP000283841"/>
    </source>
</evidence>
<feature type="region of interest" description="Disordered" evidence="1">
    <location>
        <begin position="349"/>
        <end position="377"/>
    </location>
</feature>
<feature type="compositionally biased region" description="Basic and acidic residues" evidence="1">
    <location>
        <begin position="69"/>
        <end position="80"/>
    </location>
</feature>